<gene>
    <name evidence="3" type="ORF">GpartN1_g5588.t1</name>
</gene>
<reference evidence="3" key="2">
    <citation type="submission" date="2022-01" db="EMBL/GenBank/DDBJ databases">
        <authorList>
            <person name="Hirooka S."/>
            <person name="Miyagishima S.Y."/>
        </authorList>
    </citation>
    <scope>NUCLEOTIDE SEQUENCE</scope>
    <source>
        <strain evidence="3">NBRC 102759</strain>
    </source>
</reference>
<dbReference type="OrthoDB" id="10416805at2759"/>
<feature type="region of interest" description="Disordered" evidence="2">
    <location>
        <begin position="289"/>
        <end position="331"/>
    </location>
</feature>
<keyword evidence="1" id="KW-0175">Coiled coil</keyword>
<protein>
    <submittedName>
        <fullName evidence="3">Uncharacterized protein</fullName>
    </submittedName>
</protein>
<dbReference type="Proteomes" id="UP001061958">
    <property type="component" value="Unassembled WGS sequence"/>
</dbReference>
<evidence type="ECO:0000256" key="1">
    <source>
        <dbReference type="SAM" id="Coils"/>
    </source>
</evidence>
<name>A0A9C7Q254_9RHOD</name>
<proteinExistence type="predicted"/>
<evidence type="ECO:0000256" key="2">
    <source>
        <dbReference type="SAM" id="MobiDB-lite"/>
    </source>
</evidence>
<feature type="region of interest" description="Disordered" evidence="2">
    <location>
        <begin position="221"/>
        <end position="245"/>
    </location>
</feature>
<comment type="caution">
    <text evidence="3">The sequence shown here is derived from an EMBL/GenBank/DDBJ whole genome shotgun (WGS) entry which is preliminary data.</text>
</comment>
<accession>A0A9C7Q254</accession>
<feature type="coiled-coil region" evidence="1">
    <location>
        <begin position="342"/>
        <end position="421"/>
    </location>
</feature>
<reference evidence="3" key="1">
    <citation type="journal article" date="2022" name="Proc. Natl. Acad. Sci. U.S.A.">
        <title>Life cycle and functional genomics of the unicellular red alga Galdieria for elucidating algal and plant evolution and industrial use.</title>
        <authorList>
            <person name="Hirooka S."/>
            <person name="Itabashi T."/>
            <person name="Ichinose T.M."/>
            <person name="Onuma R."/>
            <person name="Fujiwara T."/>
            <person name="Yamashita S."/>
            <person name="Jong L.W."/>
            <person name="Tomita R."/>
            <person name="Iwane A.H."/>
            <person name="Miyagishima S.Y."/>
        </authorList>
    </citation>
    <scope>NUCLEOTIDE SEQUENCE</scope>
    <source>
        <strain evidence="3">NBRC 102759</strain>
    </source>
</reference>
<dbReference type="AlphaFoldDB" id="A0A9C7Q254"/>
<dbReference type="EMBL" id="BQMJ01000047">
    <property type="protein sequence ID" value="GJQ13797.1"/>
    <property type="molecule type" value="Genomic_DNA"/>
</dbReference>
<evidence type="ECO:0000313" key="3">
    <source>
        <dbReference type="EMBL" id="GJQ13797.1"/>
    </source>
</evidence>
<organism evidence="3 4">
    <name type="scientific">Galdieria partita</name>
    <dbReference type="NCBI Taxonomy" id="83374"/>
    <lineage>
        <taxon>Eukaryota</taxon>
        <taxon>Rhodophyta</taxon>
        <taxon>Bangiophyceae</taxon>
        <taxon>Galdieriales</taxon>
        <taxon>Galdieriaceae</taxon>
        <taxon>Galdieria</taxon>
    </lineage>
</organism>
<evidence type="ECO:0000313" key="4">
    <source>
        <dbReference type="Proteomes" id="UP001061958"/>
    </source>
</evidence>
<feature type="compositionally biased region" description="Basic and acidic residues" evidence="2">
    <location>
        <begin position="291"/>
        <end position="306"/>
    </location>
</feature>
<keyword evidence="4" id="KW-1185">Reference proteome</keyword>
<sequence>MSLESVWQSHFNYILSSLDKLQHSVYVAAVQCTRNDALADRSVTQMELQLLSLREEKERLEKRHYQVESQQLENEAYWTENWNKMENLEKELTEKTKENRQLENKVQDQQKELDQLQQDWKEKDQENRQLEQTVRSLMEQVNQLSSWKVQSRTEFHDTLWGNRRLTEELKEANKVIERQEREKEQLVQEKASLWEKMSELETKWQLQTKEWEGREKQLREELERSKTTEQEMSHRLQEKQQHISHLERKVQEANQNIESLKEKSKREKEELQRLYQSFFEQSKETYSYHTISEEDERRSQVKDSPNRRASLKRPRYAEDQGEHEEDTDPVDLHTQDLLQSVLHELEEHAPQLEIQRKELERAVQSERQLIMQLEKLRIEVDKLRSNNKYLEEQRIILEAQIQELKEKKQSLERRMLIALREKDMNSQETLDSNLQGLVQRLDWLAEETDEKSRVVNSSTPLTVSRSLFQTPYSVRNSIKSRGKVTSSFKSLAQEVKELLRRQETLITTLIQQKDLYKSLVEEEILQQKSGC</sequence>